<accession>A0A369W0V8</accession>
<reference evidence="4 5" key="1">
    <citation type="submission" date="2018-07" db="EMBL/GenBank/DDBJ databases">
        <title>a novel species of Sphingomonas isolated from the rhizosphere soil of Araceae plant.</title>
        <authorList>
            <person name="Zhiyong W."/>
            <person name="Qinglan Z."/>
            <person name="Zhiwei F."/>
            <person name="Ding X."/>
            <person name="Gejiao W."/>
            <person name="Shixue Z."/>
        </authorList>
    </citation>
    <scope>NUCLEOTIDE SEQUENCE [LARGE SCALE GENOMIC DNA]</scope>
    <source>
        <strain evidence="4 5">WZY 27</strain>
    </source>
</reference>
<dbReference type="Pfam" id="PF17148">
    <property type="entry name" value="DUF5117"/>
    <property type="match status" value="1"/>
</dbReference>
<name>A0A369W0V8_9SPHN</name>
<gene>
    <name evidence="4" type="ORF">DVW87_04830</name>
</gene>
<keyword evidence="5" id="KW-1185">Reference proteome</keyword>
<dbReference type="GO" id="GO:0008237">
    <property type="term" value="F:metallopeptidase activity"/>
    <property type="evidence" value="ECO:0007669"/>
    <property type="project" value="InterPro"/>
</dbReference>
<dbReference type="InterPro" id="IPR024079">
    <property type="entry name" value="MetalloPept_cat_dom_sf"/>
</dbReference>
<dbReference type="InterPro" id="IPR034032">
    <property type="entry name" value="Zn_MMP-like_bac"/>
</dbReference>
<dbReference type="Pfam" id="PF16313">
    <property type="entry name" value="DUF4953"/>
    <property type="match status" value="1"/>
</dbReference>
<dbReference type="AlphaFoldDB" id="A0A369W0V8"/>
<evidence type="ECO:0000313" key="4">
    <source>
        <dbReference type="EMBL" id="RDE06990.1"/>
    </source>
</evidence>
<evidence type="ECO:0000259" key="2">
    <source>
        <dbReference type="Pfam" id="PF16313"/>
    </source>
</evidence>
<feature type="signal peptide" evidence="1">
    <location>
        <begin position="1"/>
        <end position="29"/>
    </location>
</feature>
<organism evidence="4 5">
    <name type="scientific">Sphingomonas aracearum</name>
    <dbReference type="NCBI Taxonomy" id="2283317"/>
    <lineage>
        <taxon>Bacteria</taxon>
        <taxon>Pseudomonadati</taxon>
        <taxon>Pseudomonadota</taxon>
        <taxon>Alphaproteobacteria</taxon>
        <taxon>Sphingomonadales</taxon>
        <taxon>Sphingomonadaceae</taxon>
        <taxon>Sphingomonas</taxon>
    </lineage>
</organism>
<evidence type="ECO:0000259" key="3">
    <source>
        <dbReference type="Pfam" id="PF17148"/>
    </source>
</evidence>
<sequence>MLLSSRRRLTVALCASACLALALPVSAQAQAPLLAVSAGEKGAVRVTLPREGEGGVLARFLYTPSIAGGLGASELGLDRARLGETQVLAFRRIGNRVIAEFENNRFVALKGDADERGAVARSFSGSPVWSGDIVSEDASGIVIDLRDFLLRDAMNIAGRLKDARAGTYRLSPMLSYLDPAQTQAFPDNVEFEAALSFTSDEPARTVERIVPDARTLALRLHHSLIRMPDAGFRPRAHDPRTGTSVQVIRNNYAASLDQPIVSRLVRRFRLEKVDPDAARSRVRKPIIFYVDRAAPELIRTALLEGARWWADAFDAAGYIDAFRVELLPEGVNPMDARYNVIAWIHRDTRGWSTGSTVVDPRTGEIVRGVVQLGSLRAWQDKLIFEGLVGAGREGTGGADDPITLVRARLRQLAVHEVGHALGLSHNFAGSTFADRASVMDYPPPRIAIRGGQLDFSDAYKVGIGDWDRFAINWLYREFPRSADEASSLDALARAAQAKGYRFVADGDTRGDGDANPWGNMWDDGEDAAAALDHALAVRRIALSRFGLANLPAGAPAADLRRMIVPLYLFHRYQVTAAAKLIGGVDYRYAVAGDGQERATAVPPAQQRAALRSLLVTLSPAALDLPDSVLPLLSSVQSGTADRQTEIEVLPGRTAALFDWQRAAEVAADIGLAALLAPERLNRLVLQAASDPAQPSVTELLDAIGNAVFVPQAGGRRAEIARQVRARYVLRLLALGAEKDLSPTALALVADATRRLQARLASCPGTGTEQAHCRYLADMLAATGDARAALVEPLAPPPPVPPGAPIGSDADDWFADILPDRAQ</sequence>
<dbReference type="CDD" id="cd04276">
    <property type="entry name" value="ZnMc_MMP_like_2"/>
    <property type="match status" value="1"/>
</dbReference>
<dbReference type="RefSeq" id="WP_114686570.1">
    <property type="nucleotide sequence ID" value="NZ_QQNB01000001.1"/>
</dbReference>
<dbReference type="InterPro" id="IPR033413">
    <property type="entry name" value="DUF5117"/>
</dbReference>
<dbReference type="PANTHER" id="PTHR38478">
    <property type="entry name" value="PEPTIDASE M1A AND M12B"/>
    <property type="match status" value="1"/>
</dbReference>
<evidence type="ECO:0000313" key="5">
    <source>
        <dbReference type="Proteomes" id="UP000253918"/>
    </source>
</evidence>
<comment type="caution">
    <text evidence="4">The sequence shown here is derived from an EMBL/GenBank/DDBJ whole genome shotgun (WGS) entry which is preliminary data.</text>
</comment>
<feature type="chain" id="PRO_5016926540" evidence="1">
    <location>
        <begin position="30"/>
        <end position="822"/>
    </location>
</feature>
<dbReference type="EMBL" id="QQNB01000001">
    <property type="protein sequence ID" value="RDE06990.1"/>
    <property type="molecule type" value="Genomic_DNA"/>
</dbReference>
<dbReference type="InterPro" id="IPR032534">
    <property type="entry name" value="EcxA_zinc-bd"/>
</dbReference>
<dbReference type="PANTHER" id="PTHR38478:SF1">
    <property type="entry name" value="ZINC DEPENDENT METALLOPROTEASE DOMAIN LIPOPROTEIN"/>
    <property type="match status" value="1"/>
</dbReference>
<evidence type="ECO:0000256" key="1">
    <source>
        <dbReference type="SAM" id="SignalP"/>
    </source>
</evidence>
<proteinExistence type="predicted"/>
<keyword evidence="1" id="KW-0732">Signal</keyword>
<dbReference type="SUPFAM" id="SSF55486">
    <property type="entry name" value="Metalloproteases ('zincins'), catalytic domain"/>
    <property type="match status" value="1"/>
</dbReference>
<protein>
    <submittedName>
        <fullName evidence="4">DUF5117 domain-containing protein</fullName>
    </submittedName>
</protein>
<dbReference type="OrthoDB" id="9776599at2"/>
<dbReference type="Proteomes" id="UP000253918">
    <property type="component" value="Unassembled WGS sequence"/>
</dbReference>
<dbReference type="Gene3D" id="3.40.390.10">
    <property type="entry name" value="Collagenase (Catalytic Domain)"/>
    <property type="match status" value="1"/>
</dbReference>
<feature type="domain" description="EcxA zinc-binding" evidence="2">
    <location>
        <begin position="400"/>
        <end position="709"/>
    </location>
</feature>
<feature type="domain" description="DUF5117" evidence="3">
    <location>
        <begin position="83"/>
        <end position="272"/>
    </location>
</feature>